<protein>
    <submittedName>
        <fullName evidence="1">Hydratase</fullName>
    </submittedName>
</protein>
<dbReference type="OrthoDB" id="9792137at2"/>
<name>A0A0C2HM20_9STAP</name>
<accession>A0A0C2HM20</accession>
<dbReference type="EMBL" id="JABEVU030000001">
    <property type="protein sequence ID" value="MDB0580691.1"/>
    <property type="molecule type" value="Genomic_DNA"/>
</dbReference>
<reference evidence="1 3" key="1">
    <citation type="submission" date="2015-01" db="EMBL/GenBank/DDBJ databases">
        <title>Genome sequences of high lactate-tolerant strain Salinicoccus roseus W12 with industrial interest.</title>
        <authorList>
            <person name="Wang H."/>
            <person name="Yu B."/>
        </authorList>
    </citation>
    <scope>NUCLEOTIDE SEQUENCE [LARGE SCALE GENOMIC DNA]</scope>
    <source>
        <strain evidence="1 3">W12</strain>
    </source>
</reference>
<dbReference type="RefSeq" id="WP_040106054.1">
    <property type="nucleotide sequence ID" value="NZ_JABEVU030000001.1"/>
</dbReference>
<dbReference type="EMBL" id="JXII01000006">
    <property type="protein sequence ID" value="KIH70596.1"/>
    <property type="molecule type" value="Genomic_DNA"/>
</dbReference>
<dbReference type="InterPro" id="IPR036663">
    <property type="entry name" value="Fumarylacetoacetase_C_sf"/>
</dbReference>
<proteinExistence type="predicted"/>
<dbReference type="GO" id="GO:0005737">
    <property type="term" value="C:cytoplasm"/>
    <property type="evidence" value="ECO:0007669"/>
    <property type="project" value="TreeGrafter"/>
</dbReference>
<dbReference type="GO" id="GO:0008684">
    <property type="term" value="F:2-oxopent-4-enoate hydratase activity"/>
    <property type="evidence" value="ECO:0007669"/>
    <property type="project" value="TreeGrafter"/>
</dbReference>
<evidence type="ECO:0000313" key="2">
    <source>
        <dbReference type="EMBL" id="MDB0580691.1"/>
    </source>
</evidence>
<dbReference type="Proteomes" id="UP000527860">
    <property type="component" value="Unassembled WGS sequence"/>
</dbReference>
<dbReference type="InterPro" id="IPR050772">
    <property type="entry name" value="Hydratase-Decarb/MhpD_sf"/>
</dbReference>
<sequence length="249" mass="27535">MSSVEQLYTAYAANEPLELGVLEIESKEAAYDVQRGVLKLKEENGEVLTGYKISLTSRETQDLFHSDSPLYGAMTDRTVKEEINLNDYNIPLLEMELVFLVDEEILPEDDEADIMQKCRVAPGAEVPDGRYKDWFPNTSLTEIIADGAVNGAVVYGEPSHYDYKAIEDIKGTLFHEGTAIKEGRSTEVLGHPASAVKWLAGTLAVHGKKLSPGLFISSGTFNLPLPLKTGTYRVEYENVGSVDFRVVQQ</sequence>
<reference evidence="2" key="3">
    <citation type="submission" date="2020-04" db="EMBL/GenBank/DDBJ databases">
        <authorList>
            <person name="Tanveer F."/>
            <person name="Xie Y."/>
            <person name="Shinwari Z.K."/>
        </authorList>
    </citation>
    <scope>NUCLEOTIDE SEQUENCE</scope>
    <source>
        <strain evidence="2">MOSEL-ME25</strain>
    </source>
</reference>
<evidence type="ECO:0000313" key="1">
    <source>
        <dbReference type="EMBL" id="KIH70596.1"/>
    </source>
</evidence>
<comment type="caution">
    <text evidence="1">The sequence shown here is derived from an EMBL/GenBank/DDBJ whole genome shotgun (WGS) entry which is preliminary data.</text>
</comment>
<organism evidence="1 3">
    <name type="scientific">Salinicoccus roseus</name>
    <dbReference type="NCBI Taxonomy" id="45670"/>
    <lineage>
        <taxon>Bacteria</taxon>
        <taxon>Bacillati</taxon>
        <taxon>Bacillota</taxon>
        <taxon>Bacilli</taxon>
        <taxon>Bacillales</taxon>
        <taxon>Staphylococcaceae</taxon>
        <taxon>Salinicoccus</taxon>
    </lineage>
</organism>
<dbReference type="SUPFAM" id="SSF56529">
    <property type="entry name" value="FAH"/>
    <property type="match status" value="1"/>
</dbReference>
<reference evidence="2 4" key="4">
    <citation type="submission" date="2022-12" db="EMBL/GenBank/DDBJ databases">
        <title>Genome analysis and biological profiling of marine Salinicoccus roseus MOSEL-ME25.</title>
        <authorList>
            <person name="Mirza F.T."/>
            <person name="Xie Y."/>
            <person name="Shinwari Z.K."/>
        </authorList>
    </citation>
    <scope>NUCLEOTIDE SEQUENCE [LARGE SCALE GENOMIC DNA]</scope>
    <source>
        <strain evidence="2 4">MOSEL-ME25</strain>
    </source>
</reference>
<dbReference type="Proteomes" id="UP000031546">
    <property type="component" value="Unassembled WGS sequence"/>
</dbReference>
<dbReference type="STRING" id="45670.SN16_07745"/>
<keyword evidence="4" id="KW-1185">Reference proteome</keyword>
<reference evidence="4" key="2">
    <citation type="submission" date="2020-04" db="EMBL/GenBank/DDBJ databases">
        <title>Genome analysis and biological profiling of marine Cellulosimicrobium funkei MOSEL-ME6.</title>
        <authorList>
            <person name="Tanveer F."/>
            <person name="Xie Y."/>
            <person name="Shinwari Z.K."/>
        </authorList>
    </citation>
    <scope>NUCLEOTIDE SEQUENCE [LARGE SCALE GENOMIC DNA]</scope>
    <source>
        <strain evidence="4">MOSEL-ME25</strain>
    </source>
</reference>
<dbReference type="PANTHER" id="PTHR30143:SF0">
    <property type="entry name" value="2-KETO-4-PENTENOATE HYDRATASE"/>
    <property type="match status" value="1"/>
</dbReference>
<dbReference type="PANTHER" id="PTHR30143">
    <property type="entry name" value="ACID HYDRATASE"/>
    <property type="match status" value="1"/>
</dbReference>
<dbReference type="GeneID" id="77845445"/>
<dbReference type="Gene3D" id="3.90.850.10">
    <property type="entry name" value="Fumarylacetoacetase-like, C-terminal domain"/>
    <property type="match status" value="1"/>
</dbReference>
<evidence type="ECO:0000313" key="4">
    <source>
        <dbReference type="Proteomes" id="UP000527860"/>
    </source>
</evidence>
<evidence type="ECO:0000313" key="3">
    <source>
        <dbReference type="Proteomes" id="UP000031546"/>
    </source>
</evidence>
<dbReference type="AlphaFoldDB" id="A0A0C2HM20"/>
<gene>
    <name evidence="2" type="ORF">F7P68_0009120</name>
    <name evidence="1" type="ORF">SN16_07745</name>
</gene>